<dbReference type="InterPro" id="IPR026893">
    <property type="entry name" value="Tyr/Ser_Pase_IphP-type"/>
</dbReference>
<dbReference type="GeneID" id="98319342"/>
<dbReference type="Proteomes" id="UP000051451">
    <property type="component" value="Unassembled WGS sequence"/>
</dbReference>
<dbReference type="PANTHER" id="PTHR31126">
    <property type="entry name" value="TYROSINE-PROTEIN PHOSPHATASE"/>
    <property type="match status" value="1"/>
</dbReference>
<reference evidence="2 3" key="1">
    <citation type="journal article" date="2015" name="Genome Announc.">
        <title>Expanding the biotechnology potential of lactobacilli through comparative genomics of 213 strains and associated genera.</title>
        <authorList>
            <person name="Sun Z."/>
            <person name="Harris H.M."/>
            <person name="McCann A."/>
            <person name="Guo C."/>
            <person name="Argimon S."/>
            <person name="Zhang W."/>
            <person name="Yang X."/>
            <person name="Jeffery I.B."/>
            <person name="Cooney J.C."/>
            <person name="Kagawa T.F."/>
            <person name="Liu W."/>
            <person name="Song Y."/>
            <person name="Salvetti E."/>
            <person name="Wrobel A."/>
            <person name="Rasinkangas P."/>
            <person name="Parkhill J."/>
            <person name="Rea M.C."/>
            <person name="O'Sullivan O."/>
            <person name="Ritari J."/>
            <person name="Douillard F.P."/>
            <person name="Paul Ross R."/>
            <person name="Yang R."/>
            <person name="Briner A.E."/>
            <person name="Felis G.E."/>
            <person name="de Vos W.M."/>
            <person name="Barrangou R."/>
            <person name="Klaenhammer T.R."/>
            <person name="Caufield P.W."/>
            <person name="Cui Y."/>
            <person name="Zhang H."/>
            <person name="O'Toole P.W."/>
        </authorList>
    </citation>
    <scope>NUCLEOTIDE SEQUENCE [LARGE SCALE GENOMIC DNA]</scope>
    <source>
        <strain evidence="2 3">DSM 18630</strain>
    </source>
</reference>
<comment type="similarity">
    <text evidence="1">Belongs to the protein-tyrosine phosphatase family.</text>
</comment>
<dbReference type="GO" id="GO:0004721">
    <property type="term" value="F:phosphoprotein phosphatase activity"/>
    <property type="evidence" value="ECO:0007669"/>
    <property type="project" value="InterPro"/>
</dbReference>
<dbReference type="AlphaFoldDB" id="A0A0R1VPB1"/>
<dbReference type="STRING" id="1423750.FC89_GL001331"/>
<comment type="caution">
    <text evidence="2">The sequence shown here is derived from an EMBL/GenBank/DDBJ whole genome shotgun (WGS) entry which is preliminary data.</text>
</comment>
<dbReference type="InterPro" id="IPR016130">
    <property type="entry name" value="Tyr_Pase_AS"/>
</dbReference>
<dbReference type="EMBL" id="AZGB01000018">
    <property type="protein sequence ID" value="KRM05627.1"/>
    <property type="molecule type" value="Genomic_DNA"/>
</dbReference>
<evidence type="ECO:0000313" key="3">
    <source>
        <dbReference type="Proteomes" id="UP000051451"/>
    </source>
</evidence>
<organism evidence="2 3">
    <name type="scientific">Liquorilactobacillus ghanensis DSM 18630</name>
    <dbReference type="NCBI Taxonomy" id="1423750"/>
    <lineage>
        <taxon>Bacteria</taxon>
        <taxon>Bacillati</taxon>
        <taxon>Bacillota</taxon>
        <taxon>Bacilli</taxon>
        <taxon>Lactobacillales</taxon>
        <taxon>Lactobacillaceae</taxon>
        <taxon>Liquorilactobacillus</taxon>
    </lineage>
</organism>
<keyword evidence="3" id="KW-1185">Reference proteome</keyword>
<dbReference type="RefSeq" id="WP_057872070.1">
    <property type="nucleotide sequence ID" value="NZ_AZGB01000018.1"/>
</dbReference>
<dbReference type="OrthoDB" id="1188001at2"/>
<dbReference type="PANTHER" id="PTHR31126:SF1">
    <property type="entry name" value="TYROSINE SPECIFIC PROTEIN PHOSPHATASES DOMAIN-CONTAINING PROTEIN"/>
    <property type="match status" value="1"/>
</dbReference>
<dbReference type="InterPro" id="IPR029021">
    <property type="entry name" value="Prot-tyrosine_phosphatase-like"/>
</dbReference>
<dbReference type="PROSITE" id="PS00383">
    <property type="entry name" value="TYR_PHOSPHATASE_1"/>
    <property type="match status" value="1"/>
</dbReference>
<evidence type="ECO:0000256" key="1">
    <source>
        <dbReference type="ARBA" id="ARBA00009580"/>
    </source>
</evidence>
<accession>A0A0R1VPB1</accession>
<sequence>MNSQKLSQLGITNLRDIGGYPAAEGRLKAGVFFRSGELYQLPTETTTALHQQLAIKKIFDFRRPAEIKNRPDSSIPTAAYQNINLLAIPAQANPSLRNMVINPHMDHYMFSVYSELALSDSARNGYQLFLNELLTLKQPLIFHCFAGKDRTGFAAALLLKIAGVNKDDIFNDYLATNQARRQANQEILNEFADRLSPKKLSALKVSLNVRAEYLQHAFSEIEQHYGSFNNYLTTGLQLSPDYVTKFRQQFIE</sequence>
<gene>
    <name evidence="2" type="ORF">FC89_GL001331</name>
</gene>
<protein>
    <submittedName>
        <fullName evidence="2">Protein tyrosine serine phosphatase</fullName>
    </submittedName>
</protein>
<dbReference type="PATRIC" id="fig|1423750.3.peg.1364"/>
<dbReference type="Gene3D" id="3.90.190.10">
    <property type="entry name" value="Protein tyrosine phosphatase superfamily"/>
    <property type="match status" value="1"/>
</dbReference>
<dbReference type="SUPFAM" id="SSF52799">
    <property type="entry name" value="(Phosphotyrosine protein) phosphatases II"/>
    <property type="match status" value="1"/>
</dbReference>
<name>A0A0R1VPB1_9LACO</name>
<dbReference type="Pfam" id="PF13350">
    <property type="entry name" value="Y_phosphatase3"/>
    <property type="match status" value="1"/>
</dbReference>
<evidence type="ECO:0000313" key="2">
    <source>
        <dbReference type="EMBL" id="KRM05627.1"/>
    </source>
</evidence>
<proteinExistence type="inferred from homology"/>